<keyword evidence="2" id="KW-1133">Transmembrane helix</keyword>
<name>A0AAJ1T2T5_9BACI</name>
<keyword evidence="4" id="KW-1185">Reference proteome</keyword>
<gene>
    <name evidence="3" type="ORF">J2S13_000224</name>
</gene>
<evidence type="ECO:0000256" key="2">
    <source>
        <dbReference type="SAM" id="Phobius"/>
    </source>
</evidence>
<comment type="caution">
    <text evidence="3">The sequence shown here is derived from an EMBL/GenBank/DDBJ whole genome shotgun (WGS) entry which is preliminary data.</text>
</comment>
<dbReference type="RefSeq" id="WP_307255827.1">
    <property type="nucleotide sequence ID" value="NZ_JAUSUC010000002.1"/>
</dbReference>
<proteinExistence type="predicted"/>
<evidence type="ECO:0000313" key="3">
    <source>
        <dbReference type="EMBL" id="MDQ0213830.1"/>
    </source>
</evidence>
<dbReference type="InterPro" id="IPR014195">
    <property type="entry name" value="Spore_III_AG"/>
</dbReference>
<dbReference type="NCBIfam" id="TIGR02830">
    <property type="entry name" value="spore_III_AG"/>
    <property type="match status" value="1"/>
</dbReference>
<feature type="compositionally biased region" description="Basic and acidic residues" evidence="1">
    <location>
        <begin position="17"/>
        <end position="28"/>
    </location>
</feature>
<dbReference type="AlphaFoldDB" id="A0AAJ1T2T5"/>
<protein>
    <submittedName>
        <fullName evidence="3">Stage III sporulation protein AG</fullName>
    </submittedName>
</protein>
<evidence type="ECO:0000313" key="4">
    <source>
        <dbReference type="Proteomes" id="UP001237207"/>
    </source>
</evidence>
<keyword evidence="2" id="KW-0472">Membrane</keyword>
<reference evidence="3" key="1">
    <citation type="submission" date="2023-07" db="EMBL/GenBank/DDBJ databases">
        <title>Genomic Encyclopedia of Type Strains, Phase IV (KMG-IV): sequencing the most valuable type-strain genomes for metagenomic binning, comparative biology and taxonomic classification.</title>
        <authorList>
            <person name="Goeker M."/>
        </authorList>
    </citation>
    <scope>NUCLEOTIDE SEQUENCE</scope>
    <source>
        <strain evidence="3">DSM 23947</strain>
    </source>
</reference>
<evidence type="ECO:0000256" key="1">
    <source>
        <dbReference type="SAM" id="MobiDB-lite"/>
    </source>
</evidence>
<dbReference type="EMBL" id="JAUSUC010000002">
    <property type="protein sequence ID" value="MDQ0213830.1"/>
    <property type="molecule type" value="Genomic_DNA"/>
</dbReference>
<dbReference type="Proteomes" id="UP001237207">
    <property type="component" value="Unassembled WGS sequence"/>
</dbReference>
<accession>A0AAJ1T2T5</accession>
<keyword evidence="2" id="KW-0812">Transmembrane</keyword>
<organism evidence="3 4">
    <name type="scientific">Oikeobacillus pervagus</name>
    <dbReference type="NCBI Taxonomy" id="1325931"/>
    <lineage>
        <taxon>Bacteria</taxon>
        <taxon>Bacillati</taxon>
        <taxon>Bacillota</taxon>
        <taxon>Bacilli</taxon>
        <taxon>Bacillales</taxon>
        <taxon>Bacillaceae</taxon>
        <taxon>Oikeobacillus</taxon>
    </lineage>
</organism>
<feature type="transmembrane region" description="Helical" evidence="2">
    <location>
        <begin position="34"/>
        <end position="52"/>
    </location>
</feature>
<feature type="region of interest" description="Disordered" evidence="1">
    <location>
        <begin position="1"/>
        <end position="28"/>
    </location>
</feature>
<sequence length="220" mass="24900">MGSNQSPLKKLINHLKPPNEENKDDYKSPKKTKWLLIAGLVGIAFMLISNMWTEKNLSTPAVKQETEQIDVETFGAKKEQKPKSIKDYETKYENQLKEALDEIVGVNDVTVIVNVEATEKKILEKNTTTQKQVTKETDKQGGEREIEDQTKEEQLVIIRKGEKESPIVLETRNPEIRGVLVVATGVDNIQVKKWVIEAVTRVLDVPSHRVAVMPKKTKGE</sequence>